<dbReference type="Proteomes" id="UP000827284">
    <property type="component" value="Unassembled WGS sequence"/>
</dbReference>
<dbReference type="OrthoDB" id="10607828at2759"/>
<dbReference type="AlphaFoldDB" id="A0A9P3H7D4"/>
<proteinExistence type="predicted"/>
<gene>
    <name evidence="1" type="ORF">EMPS_03769</name>
</gene>
<keyword evidence="2" id="KW-1185">Reference proteome</keyword>
<name>A0A9P3H7D4_9FUNG</name>
<sequence length="674" mass="76393">MPASALDLPEVLGHIIYFLKDDRSTLRDVRLVSRFFLAAANKVFRVHLTMSYAKDHHCVQQAAHIIGGLNLNHQPATPAQNLDKTQNLENIAFCSLVARSCYNLETVKIELKHHRHFESLSGMLSALFSQDMRGNPAFRLKEIHISFGYDLRSSFIAELQKQATSVGDTSTTVQPGLSFSRLEKLVWTKRRTLDNSNMYKILQYNTGPEIAAATRFLCPVFLEPPVPLSSPSTGHRTLKIFSAPDTAIGIDQMYIMVECAPTLEELDILTVNNVTKIELSSMELLKHHSNRKTGSLRLRRLRMATAKDVYARLLLRLLDPEVADTFQLHCCYADRTARDLAEVDSNDKSEVLKNAFDRKYQQQDRLQNSQRYNQQQFSLTPRYRSFGIRTLSPTIGAIDWVQVLRDNEQLHHLEELLLPCTVHQFFGQIDHVSAGGISQLCTNTVPSQQIMPFPAAMSLRSFAITGLDISAPELTAGDGKRLADILLCHMPRLQRLKLHRNPWRDFTFLDAIAPSTPSALDSNRSRTWTGMRYLESLEFSLEFLRPLEFQSLPGYEKLTAIQCRTREHHNGIELNATTFQILKDEMKSVAQQLVIDSQPIQIHDRRVEQFMEIMGRFQRRHLDVTNGGLEGSGLVVGLTKVTMYQSGLPDIHVDGIKAMCAQQFPRLALTIIGQ</sequence>
<evidence type="ECO:0000313" key="2">
    <source>
        <dbReference type="Proteomes" id="UP000827284"/>
    </source>
</evidence>
<reference evidence="1" key="2">
    <citation type="journal article" date="2022" name="Microbiol. Resour. Announc.">
        <title>Whole-Genome Sequence of Entomortierella parvispora E1425, a Mucoromycotan Fungus Associated with Burkholderiaceae-Related Endosymbiotic Bacteria.</title>
        <authorList>
            <person name="Herlambang A."/>
            <person name="Guo Y."/>
            <person name="Takashima Y."/>
            <person name="Narisawa K."/>
            <person name="Ohta H."/>
            <person name="Nishizawa T."/>
        </authorList>
    </citation>
    <scope>NUCLEOTIDE SEQUENCE</scope>
    <source>
        <strain evidence="1">E1425</strain>
    </source>
</reference>
<organism evidence="1 2">
    <name type="scientific">Entomortierella parvispora</name>
    <dbReference type="NCBI Taxonomy" id="205924"/>
    <lineage>
        <taxon>Eukaryota</taxon>
        <taxon>Fungi</taxon>
        <taxon>Fungi incertae sedis</taxon>
        <taxon>Mucoromycota</taxon>
        <taxon>Mortierellomycotina</taxon>
        <taxon>Mortierellomycetes</taxon>
        <taxon>Mortierellales</taxon>
        <taxon>Mortierellaceae</taxon>
        <taxon>Entomortierella</taxon>
    </lineage>
</organism>
<accession>A0A9P3H7D4</accession>
<dbReference type="EMBL" id="BQFW01000005">
    <property type="protein sequence ID" value="GJJ71419.1"/>
    <property type="molecule type" value="Genomic_DNA"/>
</dbReference>
<comment type="caution">
    <text evidence="1">The sequence shown here is derived from an EMBL/GenBank/DDBJ whole genome shotgun (WGS) entry which is preliminary data.</text>
</comment>
<evidence type="ECO:0000313" key="1">
    <source>
        <dbReference type="EMBL" id="GJJ71419.1"/>
    </source>
</evidence>
<protein>
    <submittedName>
        <fullName evidence="1">Uncharacterized protein</fullName>
    </submittedName>
</protein>
<reference evidence="1" key="1">
    <citation type="submission" date="2021-11" db="EMBL/GenBank/DDBJ databases">
        <authorList>
            <person name="Herlambang A."/>
            <person name="Guo Y."/>
            <person name="Takashima Y."/>
            <person name="Nishizawa T."/>
        </authorList>
    </citation>
    <scope>NUCLEOTIDE SEQUENCE</scope>
    <source>
        <strain evidence="1">E1425</strain>
    </source>
</reference>